<reference evidence="2 3" key="1">
    <citation type="submission" date="2024-09" db="EMBL/GenBank/DDBJ databases">
        <title>Chromosome-scale assembly of Riccia fluitans.</title>
        <authorList>
            <person name="Paukszto L."/>
            <person name="Sawicki J."/>
            <person name="Karawczyk K."/>
            <person name="Piernik-Szablinska J."/>
            <person name="Szczecinska M."/>
            <person name="Mazdziarz M."/>
        </authorList>
    </citation>
    <scope>NUCLEOTIDE SEQUENCE [LARGE SCALE GENOMIC DNA]</scope>
    <source>
        <strain evidence="2">Rf_01</strain>
        <tissue evidence="2">Aerial parts of the thallus</tissue>
    </source>
</reference>
<sequence length="103" mass="11864">MAFLSFPENPQNHPSFPSSNLMAFPHSRTSTLRVHSCQVTPKIQDRLNEHLSVLAIVSKQALRFKQQGTDAFCRLDRGNHAQLHWHDTSREIYLISLRMDDHG</sequence>
<organism evidence="2 3">
    <name type="scientific">Riccia fluitans</name>
    <dbReference type="NCBI Taxonomy" id="41844"/>
    <lineage>
        <taxon>Eukaryota</taxon>
        <taxon>Viridiplantae</taxon>
        <taxon>Streptophyta</taxon>
        <taxon>Embryophyta</taxon>
        <taxon>Marchantiophyta</taxon>
        <taxon>Marchantiopsida</taxon>
        <taxon>Marchantiidae</taxon>
        <taxon>Marchantiales</taxon>
        <taxon>Ricciaceae</taxon>
        <taxon>Riccia</taxon>
    </lineage>
</organism>
<name>A0ABD1Y9N7_9MARC</name>
<proteinExistence type="predicted"/>
<evidence type="ECO:0000313" key="3">
    <source>
        <dbReference type="Proteomes" id="UP001605036"/>
    </source>
</evidence>
<feature type="region of interest" description="Disordered" evidence="1">
    <location>
        <begin position="1"/>
        <end position="21"/>
    </location>
</feature>
<keyword evidence="3" id="KW-1185">Reference proteome</keyword>
<dbReference type="AlphaFoldDB" id="A0ABD1Y9N7"/>
<evidence type="ECO:0000313" key="2">
    <source>
        <dbReference type="EMBL" id="KAL2623474.1"/>
    </source>
</evidence>
<feature type="compositionally biased region" description="Polar residues" evidence="1">
    <location>
        <begin position="8"/>
        <end position="21"/>
    </location>
</feature>
<gene>
    <name evidence="2" type="ORF">R1flu_003679</name>
</gene>
<evidence type="ECO:0000256" key="1">
    <source>
        <dbReference type="SAM" id="MobiDB-lite"/>
    </source>
</evidence>
<accession>A0ABD1Y9N7</accession>
<dbReference type="EMBL" id="JBHFFA010000006">
    <property type="protein sequence ID" value="KAL2623474.1"/>
    <property type="molecule type" value="Genomic_DNA"/>
</dbReference>
<dbReference type="Proteomes" id="UP001605036">
    <property type="component" value="Unassembled WGS sequence"/>
</dbReference>
<comment type="caution">
    <text evidence="2">The sequence shown here is derived from an EMBL/GenBank/DDBJ whole genome shotgun (WGS) entry which is preliminary data.</text>
</comment>
<protein>
    <submittedName>
        <fullName evidence="2">Uncharacterized protein</fullName>
    </submittedName>
</protein>